<evidence type="ECO:0000313" key="8">
    <source>
        <dbReference type="EMBL" id="TDQ64883.1"/>
    </source>
</evidence>
<dbReference type="PANTHER" id="PTHR34184:SF4">
    <property type="entry name" value="UPF0718 PROTEIN YCGR"/>
    <property type="match status" value="1"/>
</dbReference>
<keyword evidence="4 7" id="KW-0812">Transmembrane</keyword>
<evidence type="ECO:0008006" key="10">
    <source>
        <dbReference type="Google" id="ProtNLM"/>
    </source>
</evidence>
<keyword evidence="9" id="KW-1185">Reference proteome</keyword>
<dbReference type="Proteomes" id="UP000295705">
    <property type="component" value="Unassembled WGS sequence"/>
</dbReference>
<comment type="subcellular location">
    <subcellularLocation>
        <location evidence="1">Cell membrane</location>
        <topology evidence="1">Multi-pass membrane protein</topology>
    </subcellularLocation>
</comment>
<dbReference type="Pfam" id="PF03773">
    <property type="entry name" value="ArsP_1"/>
    <property type="match status" value="1"/>
</dbReference>
<dbReference type="PANTHER" id="PTHR34184">
    <property type="entry name" value="UPF0718 PROTEIN YCGR"/>
    <property type="match status" value="1"/>
</dbReference>
<name>A0A4R6VLV1_9PSEU</name>
<gene>
    <name evidence="8" type="ORF">EV188_101131</name>
</gene>
<evidence type="ECO:0000256" key="3">
    <source>
        <dbReference type="ARBA" id="ARBA00022475"/>
    </source>
</evidence>
<keyword evidence="6 7" id="KW-0472">Membrane</keyword>
<dbReference type="AlphaFoldDB" id="A0A4R6VLV1"/>
<keyword evidence="5 7" id="KW-1133">Transmembrane helix</keyword>
<keyword evidence="3" id="KW-1003">Cell membrane</keyword>
<protein>
    <recommendedName>
        <fullName evidence="10">Permease</fullName>
    </recommendedName>
</protein>
<evidence type="ECO:0000256" key="1">
    <source>
        <dbReference type="ARBA" id="ARBA00004651"/>
    </source>
</evidence>
<feature type="transmembrane region" description="Helical" evidence="7">
    <location>
        <begin position="209"/>
        <end position="230"/>
    </location>
</feature>
<feature type="transmembrane region" description="Helical" evidence="7">
    <location>
        <begin position="129"/>
        <end position="151"/>
    </location>
</feature>
<accession>A0A4R6VLV1</accession>
<dbReference type="RefSeq" id="WP_208113926.1">
    <property type="nucleotide sequence ID" value="NZ_BAABHR010000015.1"/>
</dbReference>
<dbReference type="InterPro" id="IPR005524">
    <property type="entry name" value="DUF318"/>
</dbReference>
<dbReference type="EMBL" id="SNYO01000001">
    <property type="protein sequence ID" value="TDQ64883.1"/>
    <property type="molecule type" value="Genomic_DNA"/>
</dbReference>
<evidence type="ECO:0000256" key="6">
    <source>
        <dbReference type="ARBA" id="ARBA00023136"/>
    </source>
</evidence>
<evidence type="ECO:0000256" key="4">
    <source>
        <dbReference type="ARBA" id="ARBA00022692"/>
    </source>
</evidence>
<evidence type="ECO:0000256" key="5">
    <source>
        <dbReference type="ARBA" id="ARBA00022989"/>
    </source>
</evidence>
<proteinExistence type="inferred from homology"/>
<feature type="transmembrane region" description="Helical" evidence="7">
    <location>
        <begin position="304"/>
        <end position="327"/>
    </location>
</feature>
<comment type="similarity">
    <text evidence="2">Belongs to the UPF0718 family.</text>
</comment>
<dbReference type="InterPro" id="IPR052923">
    <property type="entry name" value="UPF0718"/>
</dbReference>
<feature type="transmembrane region" description="Helical" evidence="7">
    <location>
        <begin position="237"/>
        <end position="258"/>
    </location>
</feature>
<evidence type="ECO:0000256" key="2">
    <source>
        <dbReference type="ARBA" id="ARBA00006386"/>
    </source>
</evidence>
<evidence type="ECO:0000256" key="7">
    <source>
        <dbReference type="SAM" id="Phobius"/>
    </source>
</evidence>
<comment type="caution">
    <text evidence="8">The sequence shown here is derived from an EMBL/GenBank/DDBJ whole genome shotgun (WGS) entry which is preliminary data.</text>
</comment>
<organism evidence="8 9">
    <name type="scientific">Actinomycetospora succinea</name>
    <dbReference type="NCBI Taxonomy" id="663603"/>
    <lineage>
        <taxon>Bacteria</taxon>
        <taxon>Bacillati</taxon>
        <taxon>Actinomycetota</taxon>
        <taxon>Actinomycetes</taxon>
        <taxon>Pseudonocardiales</taxon>
        <taxon>Pseudonocardiaceae</taxon>
        <taxon>Actinomycetospora</taxon>
    </lineage>
</organism>
<reference evidence="8 9" key="1">
    <citation type="submission" date="2019-03" db="EMBL/GenBank/DDBJ databases">
        <title>Genomic Encyclopedia of Type Strains, Phase IV (KMG-IV): sequencing the most valuable type-strain genomes for metagenomic binning, comparative biology and taxonomic classification.</title>
        <authorList>
            <person name="Goeker M."/>
        </authorList>
    </citation>
    <scope>NUCLEOTIDE SEQUENCE [LARGE SCALE GENOMIC DNA]</scope>
    <source>
        <strain evidence="8 9">DSM 45775</strain>
    </source>
</reference>
<evidence type="ECO:0000313" key="9">
    <source>
        <dbReference type="Proteomes" id="UP000295705"/>
    </source>
</evidence>
<feature type="transmembrane region" description="Helical" evidence="7">
    <location>
        <begin position="158"/>
        <end position="176"/>
    </location>
</feature>
<feature type="transmembrane region" description="Helical" evidence="7">
    <location>
        <begin position="264"/>
        <end position="284"/>
    </location>
</feature>
<dbReference type="GO" id="GO:0005886">
    <property type="term" value="C:plasma membrane"/>
    <property type="evidence" value="ECO:0007669"/>
    <property type="project" value="UniProtKB-SubCell"/>
</dbReference>
<sequence length="328" mass="32538">MSLRARDPALRPGPALVVLLVLAVLVVALAGPQILAVAGGGEEGRLGTFSTVFLSVVLQALPFLALGVALAGAVTAFVPDRVLHRALPRRALFGVPVATASGALVPGCECGSVPFAGRLMGRGVAPSSALAFMLASPAINPVVVVATAVAFPGRPMMVVARVVASSALAIVVGWVWSRVGVPAAASADQHVEHPGRRAAVLAEVVTADLLASAGFLVLGAACVALLQVTVPPTWSAAVAGVPVLSVVVLGLLAVLVAVCSEADAFVAAGLAGFSATAQLAFMVVGPALDVKLAALHVGIFGARFAARLAALVLAVALAVSLLVGAVLL</sequence>
<feature type="transmembrane region" description="Helical" evidence="7">
    <location>
        <begin position="54"/>
        <end position="79"/>
    </location>
</feature>